<feature type="transmembrane region" description="Helical" evidence="9">
    <location>
        <begin position="92"/>
        <end position="117"/>
    </location>
</feature>
<name>A0A1E2SKM1_LEIXY</name>
<protein>
    <recommendedName>
        <fullName evidence="8">Ammonium transporter</fullName>
    </recommendedName>
</protein>
<comment type="subcellular location">
    <subcellularLocation>
        <location evidence="1">Membrane</location>
        <topology evidence="1">Multi-pass membrane protein</topology>
    </subcellularLocation>
</comment>
<keyword evidence="3" id="KW-0813">Transport</keyword>
<gene>
    <name evidence="11" type="ORF">ATY41_01855</name>
</gene>
<dbReference type="GO" id="GO:0008519">
    <property type="term" value="F:ammonium channel activity"/>
    <property type="evidence" value="ECO:0007669"/>
    <property type="project" value="InterPro"/>
</dbReference>
<feature type="transmembrane region" description="Helical" evidence="9">
    <location>
        <begin position="281"/>
        <end position="299"/>
    </location>
</feature>
<dbReference type="InterPro" id="IPR024041">
    <property type="entry name" value="NH4_transpt_AmtB-like_dom"/>
</dbReference>
<evidence type="ECO:0000256" key="2">
    <source>
        <dbReference type="ARBA" id="ARBA00005887"/>
    </source>
</evidence>
<feature type="transmembrane region" description="Helical" evidence="9">
    <location>
        <begin position="12"/>
        <end position="32"/>
    </location>
</feature>
<keyword evidence="5 9" id="KW-1133">Transmembrane helix</keyword>
<evidence type="ECO:0000313" key="12">
    <source>
        <dbReference type="Proteomes" id="UP000094426"/>
    </source>
</evidence>
<dbReference type="OrthoDB" id="4978076at2"/>
<feature type="domain" description="Ammonium transporter AmtB-like" evidence="10">
    <location>
        <begin position="13"/>
        <end position="373"/>
    </location>
</feature>
<dbReference type="PANTHER" id="PTHR43029:SF10">
    <property type="entry name" value="AMMONIUM TRANSPORTER MEP2"/>
    <property type="match status" value="1"/>
</dbReference>
<sequence length="396" mass="39440">MMAATSQQVDALLLLVFGALTLLAVPSLGFLSGGLGGRQGVARAVLFGLTGTAVVVLLGVAGGFGMVTGRALVPHLLGHPDPWLVAAAKQGVYGLARAGSALALCAVATSLLGVAVASRITLRAWLLFAVLWSALVLAPVGYGALALSDGWAVAGLGAINFGGALLVLAAGASAAGVLLACGRGEHIAPGARHLRLVAIGGALLLAGWFGLTAASEGAVDSYTALIVVNSFLAAAGGCLMWLLVDRVFLRRPTIASAFCGALSGLVAVTAGSGVLTLGWSLLLGALAALACATMVDLAARARLGVAMTVIVIATVASLVGLLFPGLFASGAGMVDSGNFDLFMAQAVAGLSVLIGVFLVSAGLALVLRLTIGLTRVRSGVKRPERDREPPAPHCDG</sequence>
<dbReference type="EMBL" id="LNZG01000012">
    <property type="protein sequence ID" value="ODA90402.1"/>
    <property type="molecule type" value="Genomic_DNA"/>
</dbReference>
<feature type="transmembrane region" description="Helical" evidence="9">
    <location>
        <begin position="347"/>
        <end position="367"/>
    </location>
</feature>
<accession>A0A1E2SKM1</accession>
<feature type="transmembrane region" description="Helical" evidence="9">
    <location>
        <begin position="255"/>
        <end position="275"/>
    </location>
</feature>
<dbReference type="AlphaFoldDB" id="A0A1E2SKM1"/>
<keyword evidence="6 9" id="KW-0472">Membrane</keyword>
<dbReference type="SUPFAM" id="SSF111352">
    <property type="entry name" value="Ammonium transporter"/>
    <property type="match status" value="1"/>
</dbReference>
<comment type="caution">
    <text evidence="11">The sequence shown here is derived from an EMBL/GenBank/DDBJ whole genome shotgun (WGS) entry which is preliminary data.</text>
</comment>
<dbReference type="Gene3D" id="1.10.3430.10">
    <property type="entry name" value="Ammonium transporter AmtB like domains"/>
    <property type="match status" value="1"/>
</dbReference>
<reference evidence="12" key="1">
    <citation type="submission" date="2015-11" db="EMBL/GenBank/DDBJ databases">
        <authorList>
            <person name="Wang J."/>
            <person name="Wang L."/>
            <person name="Wang F."/>
            <person name="Cao G."/>
        </authorList>
    </citation>
    <scope>NUCLEOTIDE SEQUENCE [LARGE SCALE GENOMIC DNA]</scope>
    <source>
        <strain evidence="12">gdw1</strain>
    </source>
</reference>
<feature type="transmembrane region" description="Helical" evidence="9">
    <location>
        <begin position="223"/>
        <end position="243"/>
    </location>
</feature>
<evidence type="ECO:0000259" key="10">
    <source>
        <dbReference type="Pfam" id="PF00909"/>
    </source>
</evidence>
<dbReference type="PANTHER" id="PTHR43029">
    <property type="entry name" value="AMMONIUM TRANSPORTER MEP2"/>
    <property type="match status" value="1"/>
</dbReference>
<evidence type="ECO:0000256" key="1">
    <source>
        <dbReference type="ARBA" id="ARBA00004141"/>
    </source>
</evidence>
<evidence type="ECO:0000256" key="5">
    <source>
        <dbReference type="ARBA" id="ARBA00022989"/>
    </source>
</evidence>
<feature type="transmembrane region" description="Helical" evidence="9">
    <location>
        <begin position="193"/>
        <end position="211"/>
    </location>
</feature>
<keyword evidence="7" id="KW-0924">Ammonia transport</keyword>
<evidence type="ECO:0000313" key="11">
    <source>
        <dbReference type="EMBL" id="ODA90402.1"/>
    </source>
</evidence>
<dbReference type="Proteomes" id="UP000094426">
    <property type="component" value="Unassembled WGS sequence"/>
</dbReference>
<feature type="transmembrane region" description="Helical" evidence="9">
    <location>
        <begin position="124"/>
        <end position="145"/>
    </location>
</feature>
<evidence type="ECO:0000256" key="9">
    <source>
        <dbReference type="SAM" id="Phobius"/>
    </source>
</evidence>
<dbReference type="GO" id="GO:0005886">
    <property type="term" value="C:plasma membrane"/>
    <property type="evidence" value="ECO:0007669"/>
    <property type="project" value="TreeGrafter"/>
</dbReference>
<dbReference type="InterPro" id="IPR001905">
    <property type="entry name" value="Ammonium_transpt"/>
</dbReference>
<evidence type="ECO:0000256" key="6">
    <source>
        <dbReference type="ARBA" id="ARBA00023136"/>
    </source>
</evidence>
<evidence type="ECO:0000256" key="8">
    <source>
        <dbReference type="ARBA" id="ARBA00050025"/>
    </source>
</evidence>
<proteinExistence type="inferred from homology"/>
<feature type="transmembrane region" description="Helical" evidence="9">
    <location>
        <begin position="306"/>
        <end position="327"/>
    </location>
</feature>
<evidence type="ECO:0000256" key="3">
    <source>
        <dbReference type="ARBA" id="ARBA00022448"/>
    </source>
</evidence>
<comment type="similarity">
    <text evidence="2">Belongs to the ammonia transporter channel (TC 1.A.11.2) family.</text>
</comment>
<keyword evidence="4 9" id="KW-0812">Transmembrane</keyword>
<dbReference type="Pfam" id="PF00909">
    <property type="entry name" value="Ammonium_transp"/>
    <property type="match status" value="1"/>
</dbReference>
<evidence type="ECO:0000256" key="4">
    <source>
        <dbReference type="ARBA" id="ARBA00022692"/>
    </source>
</evidence>
<feature type="transmembrane region" description="Helical" evidence="9">
    <location>
        <begin position="151"/>
        <end position="181"/>
    </location>
</feature>
<organism evidence="11 12">
    <name type="scientific">Leifsonia xyli subsp. xyli</name>
    <dbReference type="NCBI Taxonomy" id="59736"/>
    <lineage>
        <taxon>Bacteria</taxon>
        <taxon>Bacillati</taxon>
        <taxon>Actinomycetota</taxon>
        <taxon>Actinomycetes</taxon>
        <taxon>Micrococcales</taxon>
        <taxon>Microbacteriaceae</taxon>
        <taxon>Leifsonia</taxon>
    </lineage>
</organism>
<feature type="transmembrane region" description="Helical" evidence="9">
    <location>
        <begin position="44"/>
        <end position="72"/>
    </location>
</feature>
<dbReference type="InterPro" id="IPR029020">
    <property type="entry name" value="Ammonium/urea_transptr"/>
</dbReference>
<evidence type="ECO:0000256" key="7">
    <source>
        <dbReference type="ARBA" id="ARBA00023177"/>
    </source>
</evidence>